<proteinExistence type="predicted"/>
<dbReference type="InterPro" id="IPR012337">
    <property type="entry name" value="RNaseH-like_sf"/>
</dbReference>
<sequence>MPTARTHAQLLASGTPLSVCDKFRPLLQRAGFALTDSSHLKVFIPRIEETEVKRLKKELDGQYISISFDGTTRLGEAICCTTRWCSATFELEKRLLDVTTVEKHVDHKGLATHLADLVQRRRGIAASKMIGITRDSASTNGAACGRLLGIFSNAVDLLCCCHTLNNMGERIDLPTLREFRTPWLELVGGRNPHAGAKILWKSAVAPASVPGFSNVRWHSWAEITFVIAEAGMPCLGDFIRKLNEYEYGSATRAQLTNIYNTKSDRLRLELAAMCDMRILVRTTYELEGDRLEILLAYDRIQVLRSMGESIKSMADGVLPNVDACLRYFMELKRGVKIRKYFADHGVCDGFLETKERVDSTLYPGQERDAWLVTYEDGHQEHFEEEELRSGKDGATPAQGDGKPLYRATTVVTTLLHWRML</sequence>
<evidence type="ECO:0000313" key="1">
    <source>
        <dbReference type="EMBL" id="KAL1511483.1"/>
    </source>
</evidence>
<dbReference type="SUPFAM" id="SSF53098">
    <property type="entry name" value="Ribonuclease H-like"/>
    <property type="match status" value="1"/>
</dbReference>
<dbReference type="Proteomes" id="UP001515480">
    <property type="component" value="Unassembled WGS sequence"/>
</dbReference>
<dbReference type="EMBL" id="JBGBPQ010000014">
    <property type="protein sequence ID" value="KAL1511483.1"/>
    <property type="molecule type" value="Genomic_DNA"/>
</dbReference>
<dbReference type="AlphaFoldDB" id="A0AB34J1F3"/>
<comment type="caution">
    <text evidence="1">The sequence shown here is derived from an EMBL/GenBank/DDBJ whole genome shotgun (WGS) entry which is preliminary data.</text>
</comment>
<reference evidence="1 2" key="1">
    <citation type="journal article" date="2024" name="Science">
        <title>Giant polyketide synthase enzymes in the biosynthesis of giant marine polyether toxins.</title>
        <authorList>
            <person name="Fallon T.R."/>
            <person name="Shende V.V."/>
            <person name="Wierzbicki I.H."/>
            <person name="Pendleton A.L."/>
            <person name="Watervoot N.F."/>
            <person name="Auber R.P."/>
            <person name="Gonzalez D.J."/>
            <person name="Wisecaver J.H."/>
            <person name="Moore B.S."/>
        </authorList>
    </citation>
    <scope>NUCLEOTIDE SEQUENCE [LARGE SCALE GENOMIC DNA]</scope>
    <source>
        <strain evidence="1 2">12B1</strain>
    </source>
</reference>
<evidence type="ECO:0008006" key="3">
    <source>
        <dbReference type="Google" id="ProtNLM"/>
    </source>
</evidence>
<protein>
    <recommendedName>
        <fullName evidence="3">DUF659 domain-containing protein</fullName>
    </recommendedName>
</protein>
<gene>
    <name evidence="1" type="ORF">AB1Y20_006281</name>
</gene>
<accession>A0AB34J1F3</accession>
<organism evidence="1 2">
    <name type="scientific">Prymnesium parvum</name>
    <name type="common">Toxic golden alga</name>
    <dbReference type="NCBI Taxonomy" id="97485"/>
    <lineage>
        <taxon>Eukaryota</taxon>
        <taxon>Haptista</taxon>
        <taxon>Haptophyta</taxon>
        <taxon>Prymnesiophyceae</taxon>
        <taxon>Prymnesiales</taxon>
        <taxon>Prymnesiaceae</taxon>
        <taxon>Prymnesium</taxon>
    </lineage>
</organism>
<evidence type="ECO:0000313" key="2">
    <source>
        <dbReference type="Proteomes" id="UP001515480"/>
    </source>
</evidence>
<keyword evidence="2" id="KW-1185">Reference proteome</keyword>
<name>A0AB34J1F3_PRYPA</name>